<gene>
    <name evidence="1" type="ORF">S12H4_25159</name>
</gene>
<feature type="non-terminal residue" evidence="1">
    <location>
        <position position="1"/>
    </location>
</feature>
<reference evidence="1" key="1">
    <citation type="journal article" date="2014" name="Front. Microbiol.">
        <title>High frequency of phylogenetically diverse reductive dehalogenase-homologous genes in deep subseafloor sedimentary metagenomes.</title>
        <authorList>
            <person name="Kawai M."/>
            <person name="Futagami T."/>
            <person name="Toyoda A."/>
            <person name="Takaki Y."/>
            <person name="Nishi S."/>
            <person name="Hori S."/>
            <person name="Arai W."/>
            <person name="Tsubouchi T."/>
            <person name="Morono Y."/>
            <person name="Uchiyama I."/>
            <person name="Ito T."/>
            <person name="Fujiyama A."/>
            <person name="Inagaki F."/>
            <person name="Takami H."/>
        </authorList>
    </citation>
    <scope>NUCLEOTIDE SEQUENCE</scope>
    <source>
        <strain evidence="1">Expedition CK06-06</strain>
    </source>
</reference>
<organism evidence="1">
    <name type="scientific">marine sediment metagenome</name>
    <dbReference type="NCBI Taxonomy" id="412755"/>
    <lineage>
        <taxon>unclassified sequences</taxon>
        <taxon>metagenomes</taxon>
        <taxon>ecological metagenomes</taxon>
    </lineage>
</organism>
<evidence type="ECO:0008006" key="2">
    <source>
        <dbReference type="Google" id="ProtNLM"/>
    </source>
</evidence>
<dbReference type="SUPFAM" id="SSF57884">
    <property type="entry name" value="Ada DNA repair protein, N-terminal domain (N-Ada 10)"/>
    <property type="match status" value="1"/>
</dbReference>
<comment type="caution">
    <text evidence="1">The sequence shown here is derived from an EMBL/GenBank/DDBJ whole genome shotgun (WGS) entry which is preliminary data.</text>
</comment>
<protein>
    <recommendedName>
        <fullName evidence="2">Ada DNA repair metal-binding domain-containing protein</fullName>
    </recommendedName>
</protein>
<dbReference type="InterPro" id="IPR035451">
    <property type="entry name" value="Ada-like_dom_sf"/>
</dbReference>
<proteinExistence type="predicted"/>
<accession>X1S194</accession>
<dbReference type="AlphaFoldDB" id="X1S194"/>
<name>X1S194_9ZZZZ</name>
<evidence type="ECO:0000313" key="1">
    <source>
        <dbReference type="EMBL" id="GAI72946.1"/>
    </source>
</evidence>
<dbReference type="EMBL" id="BARW01013958">
    <property type="protein sequence ID" value="GAI72946.1"/>
    <property type="molecule type" value="Genomic_DNA"/>
</dbReference>
<sequence>LIIMDKEILDAHLVKFNQLWEEELPVVSPEITEAKQRAPPDITVYITNTGKKYHSLGCRYLSKGYIPISLTSAKERGYTPCSVCRPPS</sequence>